<dbReference type="Pfam" id="PF01478">
    <property type="entry name" value="Peptidase_A24"/>
    <property type="match status" value="1"/>
</dbReference>
<keyword evidence="3 6" id="KW-0812">Transmembrane</keyword>
<name>A0A2S3YQW8_9HYPH</name>
<dbReference type="PANTHER" id="PTHR36506">
    <property type="entry name" value="PREFLAGELLIN PEPTIDASE"/>
    <property type="match status" value="1"/>
</dbReference>
<reference evidence="8 9" key="1">
    <citation type="journal article" date="2014" name="Syst. Appl. Microbiol.">
        <title>Microsymbionts of Phaseolus vulgaris in acid and alkaline soils of Mexico.</title>
        <authorList>
            <person name="Verastegui-Valdes M.M."/>
            <person name="Zhang Y.J."/>
            <person name="Rivera-Orduna F.N."/>
            <person name="Cheng H.P."/>
            <person name="Sui X.H."/>
            <person name="Wang E.T."/>
        </authorList>
    </citation>
    <scope>NUCLEOTIDE SEQUENCE [LARGE SCALE GENOMIC DNA]</scope>
    <source>
        <strain evidence="8 9">FG01</strain>
    </source>
</reference>
<dbReference type="Proteomes" id="UP000237511">
    <property type="component" value="Unassembled WGS sequence"/>
</dbReference>
<feature type="transmembrane region" description="Helical" evidence="6">
    <location>
        <begin position="44"/>
        <end position="65"/>
    </location>
</feature>
<sequence>MSVRSLFFRRNSLSENKLTIAAAFVVFPFCLAFAAISDLLTMTIPNRISAILLGAFVVIAPLAGFDAGQISLHVAAAALVFAVCFCLFAMNVMGGGDAKLLTACAIWFGLDASLVAFLVYISIFGGLLTLAVLLLRRQENAILASGIPVPQLLLTAKKIPYGIAIALGGFAAYPSSPLMEAVFAQLR</sequence>
<evidence type="ECO:0000256" key="4">
    <source>
        <dbReference type="ARBA" id="ARBA00022989"/>
    </source>
</evidence>
<dbReference type="PANTHER" id="PTHR36506:SF1">
    <property type="entry name" value="PREFLAGELLIN PEPTIDASE"/>
    <property type="match status" value="1"/>
</dbReference>
<evidence type="ECO:0000256" key="5">
    <source>
        <dbReference type="ARBA" id="ARBA00023136"/>
    </source>
</evidence>
<dbReference type="EMBL" id="LODU01000015">
    <property type="protein sequence ID" value="POH33794.1"/>
    <property type="molecule type" value="Genomic_DNA"/>
</dbReference>
<protein>
    <submittedName>
        <fullName evidence="8">Peptidase</fullName>
    </submittedName>
</protein>
<dbReference type="GO" id="GO:0005886">
    <property type="term" value="C:plasma membrane"/>
    <property type="evidence" value="ECO:0007669"/>
    <property type="project" value="UniProtKB-SubCell"/>
</dbReference>
<feature type="domain" description="Prepilin type IV endopeptidase peptidase" evidence="7">
    <location>
        <begin position="26"/>
        <end position="129"/>
    </location>
</feature>
<dbReference type="InterPro" id="IPR052218">
    <property type="entry name" value="Preflagellin_Peptidase"/>
</dbReference>
<comment type="caution">
    <text evidence="8">The sequence shown here is derived from an EMBL/GenBank/DDBJ whole genome shotgun (WGS) entry which is preliminary data.</text>
</comment>
<feature type="transmembrane region" description="Helical" evidence="6">
    <location>
        <begin position="72"/>
        <end position="94"/>
    </location>
</feature>
<evidence type="ECO:0000256" key="3">
    <source>
        <dbReference type="ARBA" id="ARBA00022692"/>
    </source>
</evidence>
<evidence type="ECO:0000313" key="9">
    <source>
        <dbReference type="Proteomes" id="UP000237511"/>
    </source>
</evidence>
<keyword evidence="2" id="KW-1003">Cell membrane</keyword>
<dbReference type="AlphaFoldDB" id="A0A2S3YQW8"/>
<keyword evidence="5 6" id="KW-0472">Membrane</keyword>
<feature type="transmembrane region" description="Helical" evidence="6">
    <location>
        <begin position="114"/>
        <end position="135"/>
    </location>
</feature>
<dbReference type="GO" id="GO:0004190">
    <property type="term" value="F:aspartic-type endopeptidase activity"/>
    <property type="evidence" value="ECO:0007669"/>
    <property type="project" value="InterPro"/>
</dbReference>
<comment type="subcellular location">
    <subcellularLocation>
        <location evidence="1">Cell membrane</location>
        <topology evidence="1">Multi-pass membrane protein</topology>
    </subcellularLocation>
</comment>
<evidence type="ECO:0000256" key="6">
    <source>
        <dbReference type="SAM" id="Phobius"/>
    </source>
</evidence>
<evidence type="ECO:0000313" key="8">
    <source>
        <dbReference type="EMBL" id="POH33794.1"/>
    </source>
</evidence>
<evidence type="ECO:0000256" key="2">
    <source>
        <dbReference type="ARBA" id="ARBA00022475"/>
    </source>
</evidence>
<evidence type="ECO:0000256" key="1">
    <source>
        <dbReference type="ARBA" id="ARBA00004651"/>
    </source>
</evidence>
<evidence type="ECO:0000259" key="7">
    <source>
        <dbReference type="Pfam" id="PF01478"/>
    </source>
</evidence>
<organism evidence="8 9">
    <name type="scientific">Sinorhizobium americanum</name>
    <dbReference type="NCBI Taxonomy" id="194963"/>
    <lineage>
        <taxon>Bacteria</taxon>
        <taxon>Pseudomonadati</taxon>
        <taxon>Pseudomonadota</taxon>
        <taxon>Alphaproteobacteria</taxon>
        <taxon>Hyphomicrobiales</taxon>
        <taxon>Rhizobiaceae</taxon>
        <taxon>Sinorhizobium/Ensifer group</taxon>
        <taxon>Sinorhizobium</taxon>
    </lineage>
</organism>
<gene>
    <name evidence="8" type="ORF">ATY31_10020</name>
</gene>
<keyword evidence="4 6" id="KW-1133">Transmembrane helix</keyword>
<proteinExistence type="predicted"/>
<dbReference type="Gene3D" id="1.20.120.1220">
    <property type="match status" value="1"/>
</dbReference>
<accession>A0A2S3YQW8</accession>
<dbReference type="InterPro" id="IPR000045">
    <property type="entry name" value="Prepilin_IV_endopep_pep"/>
</dbReference>